<keyword evidence="1" id="KW-0812">Transmembrane</keyword>
<dbReference type="GO" id="GO:0005886">
    <property type="term" value="C:plasma membrane"/>
    <property type="evidence" value="ECO:0007669"/>
    <property type="project" value="TreeGrafter"/>
</dbReference>
<evidence type="ECO:0008006" key="3">
    <source>
        <dbReference type="Google" id="ProtNLM"/>
    </source>
</evidence>
<reference evidence="2" key="1">
    <citation type="journal article" date="2015" name="Nature">
        <title>Complex archaea that bridge the gap between prokaryotes and eukaryotes.</title>
        <authorList>
            <person name="Spang A."/>
            <person name="Saw J.H."/>
            <person name="Jorgensen S.L."/>
            <person name="Zaremba-Niedzwiedzka K."/>
            <person name="Martijn J."/>
            <person name="Lind A.E."/>
            <person name="van Eijk R."/>
            <person name="Schleper C."/>
            <person name="Guy L."/>
            <person name="Ettema T.J."/>
        </authorList>
    </citation>
    <scope>NUCLEOTIDE SEQUENCE</scope>
</reference>
<dbReference type="SUPFAM" id="SSF82714">
    <property type="entry name" value="Multidrug efflux transporter AcrB TolC docking domain, DN and DC subdomains"/>
    <property type="match status" value="1"/>
</dbReference>
<sequence>AATQINQELFPDMDFPAITTVTRFPGASPDAVSDEISEPIEEAISNVEGLERLQSTSADGISLIVVEFDYGTDMEKREEEIASSVSALTFTDDVEEPVVNRIDFADFPILAFTLYGERSQAEIDALAEDVVVPALERVDGVFSVTATGASEKRLVVSLDPERMARSGVTADDVEKTLEENDLSTPSGFAIEDGKILPVRTEHRLSSVDDVAGLALVSAAPTQLGGTAELPAIVGPGVQVIPLRIGDVADVELQPSPTAAIVRTNGQPSLAIGVFKAQDANTVEVANEAKDTLDRLERESLPEDVHTVVLFDQSDMIEESIDALLREGLLGAIFAVLIILFFLTSVRATLITAVSIPLSLLAAIAVLNWQGVTLNVMTLGGLTVAIGRVVDDSIVVLENIYVHSQRGKAIFQAAVDGTREVATAILSSTLAAVAVFLPLAFIGGLVGEVFLPFALAVTFALLASFVVAMTVVPALSLVFIPVLRVREGDTWLQRLYTP</sequence>
<keyword evidence="1" id="KW-0472">Membrane</keyword>
<dbReference type="AlphaFoldDB" id="A0A0F9BP09"/>
<dbReference type="GO" id="GO:0042910">
    <property type="term" value="F:xenobiotic transmembrane transporter activity"/>
    <property type="evidence" value="ECO:0007669"/>
    <property type="project" value="TreeGrafter"/>
</dbReference>
<feature type="transmembrane region" description="Helical" evidence="1">
    <location>
        <begin position="420"/>
        <end position="446"/>
    </location>
</feature>
<accession>A0A0F9BP09</accession>
<feature type="transmembrane region" description="Helical" evidence="1">
    <location>
        <begin position="349"/>
        <end position="369"/>
    </location>
</feature>
<feature type="transmembrane region" description="Helical" evidence="1">
    <location>
        <begin position="452"/>
        <end position="479"/>
    </location>
</feature>
<dbReference type="Gene3D" id="3.30.2090.10">
    <property type="entry name" value="Multidrug efflux transporter AcrB TolC docking domain, DN and DC subdomains"/>
    <property type="match status" value="1"/>
</dbReference>
<gene>
    <name evidence="2" type="ORF">LCGC14_2504100</name>
</gene>
<dbReference type="Gene3D" id="3.30.70.1430">
    <property type="entry name" value="Multidrug efflux transporter AcrB pore domain"/>
    <property type="match status" value="1"/>
</dbReference>
<dbReference type="EMBL" id="LAZR01040010">
    <property type="protein sequence ID" value="KKL15587.1"/>
    <property type="molecule type" value="Genomic_DNA"/>
</dbReference>
<protein>
    <recommendedName>
        <fullName evidence="3">SSD domain-containing protein</fullName>
    </recommendedName>
</protein>
<comment type="caution">
    <text evidence="2">The sequence shown here is derived from an EMBL/GenBank/DDBJ whole genome shotgun (WGS) entry which is preliminary data.</text>
</comment>
<dbReference type="SUPFAM" id="SSF82693">
    <property type="entry name" value="Multidrug efflux transporter AcrB pore domain, PN1, PN2, PC1 and PC2 subdomains"/>
    <property type="match status" value="2"/>
</dbReference>
<dbReference type="SUPFAM" id="SSF82866">
    <property type="entry name" value="Multidrug efflux transporter AcrB transmembrane domain"/>
    <property type="match status" value="1"/>
</dbReference>
<organism evidence="2">
    <name type="scientific">marine sediment metagenome</name>
    <dbReference type="NCBI Taxonomy" id="412755"/>
    <lineage>
        <taxon>unclassified sequences</taxon>
        <taxon>metagenomes</taxon>
        <taxon>ecological metagenomes</taxon>
    </lineage>
</organism>
<dbReference type="PANTHER" id="PTHR32063:SF0">
    <property type="entry name" value="SWARMING MOTILITY PROTEIN SWRC"/>
    <property type="match status" value="1"/>
</dbReference>
<dbReference type="InterPro" id="IPR001036">
    <property type="entry name" value="Acrflvin-R"/>
</dbReference>
<dbReference type="InterPro" id="IPR027463">
    <property type="entry name" value="AcrB_DN_DC_subdom"/>
</dbReference>
<feature type="non-terminal residue" evidence="2">
    <location>
        <position position="497"/>
    </location>
</feature>
<evidence type="ECO:0000256" key="1">
    <source>
        <dbReference type="SAM" id="Phobius"/>
    </source>
</evidence>
<dbReference type="PANTHER" id="PTHR32063">
    <property type="match status" value="1"/>
</dbReference>
<dbReference type="PRINTS" id="PR00702">
    <property type="entry name" value="ACRIFLAVINRP"/>
</dbReference>
<proteinExistence type="predicted"/>
<name>A0A0F9BP09_9ZZZZ</name>
<dbReference type="Gene3D" id="1.20.1640.10">
    <property type="entry name" value="Multidrug efflux transporter AcrB transmembrane domain"/>
    <property type="match status" value="1"/>
</dbReference>
<evidence type="ECO:0000313" key="2">
    <source>
        <dbReference type="EMBL" id="KKL15587.1"/>
    </source>
</evidence>
<feature type="transmembrane region" description="Helical" evidence="1">
    <location>
        <begin position="322"/>
        <end position="342"/>
    </location>
</feature>
<dbReference type="Pfam" id="PF00873">
    <property type="entry name" value="ACR_tran"/>
    <property type="match status" value="1"/>
</dbReference>
<feature type="non-terminal residue" evidence="2">
    <location>
        <position position="1"/>
    </location>
</feature>
<keyword evidence="1" id="KW-1133">Transmembrane helix</keyword>